<feature type="compositionally biased region" description="Basic and acidic residues" evidence="1">
    <location>
        <begin position="76"/>
        <end position="102"/>
    </location>
</feature>
<feature type="compositionally biased region" description="Polar residues" evidence="1">
    <location>
        <begin position="150"/>
        <end position="159"/>
    </location>
</feature>
<organism evidence="2 3">
    <name type="scientific">Blattamonas nauphoetae</name>
    <dbReference type="NCBI Taxonomy" id="2049346"/>
    <lineage>
        <taxon>Eukaryota</taxon>
        <taxon>Metamonada</taxon>
        <taxon>Preaxostyla</taxon>
        <taxon>Oxymonadida</taxon>
        <taxon>Blattamonas</taxon>
    </lineage>
</organism>
<comment type="caution">
    <text evidence="2">The sequence shown here is derived from an EMBL/GenBank/DDBJ whole genome shotgun (WGS) entry which is preliminary data.</text>
</comment>
<evidence type="ECO:0000313" key="3">
    <source>
        <dbReference type="Proteomes" id="UP001281761"/>
    </source>
</evidence>
<reference evidence="2 3" key="1">
    <citation type="journal article" date="2022" name="bioRxiv">
        <title>Genomics of Preaxostyla Flagellates Illuminates Evolutionary Transitions and the Path Towards Mitochondrial Loss.</title>
        <authorList>
            <person name="Novak L.V.F."/>
            <person name="Treitli S.C."/>
            <person name="Pyrih J."/>
            <person name="Halakuc P."/>
            <person name="Pipaliya S.V."/>
            <person name="Vacek V."/>
            <person name="Brzon O."/>
            <person name="Soukal P."/>
            <person name="Eme L."/>
            <person name="Dacks J.B."/>
            <person name="Karnkowska A."/>
            <person name="Elias M."/>
            <person name="Hampl V."/>
        </authorList>
    </citation>
    <scope>NUCLEOTIDE SEQUENCE [LARGE SCALE GENOMIC DNA]</scope>
    <source>
        <strain evidence="2">NAU3</strain>
        <tissue evidence="2">Gut</tissue>
    </source>
</reference>
<sequence length="172" mass="19342">MLSFLQHDWDCMLLEFTNRDCASHPRRDESIRVGLGKSEMELRLMNRIADTSPTFRRRTRRARMRHTADWTWDPVRFADEDDPKRGSVELPRVADRAERDDGAACSGWTRHAHAARAAGDSSGTSCDRQVREDAAREAALDDDHSHPQAADSSPVSAESHSPLPSPTSSRSF</sequence>
<protein>
    <submittedName>
        <fullName evidence="2">Uncharacterized protein</fullName>
    </submittedName>
</protein>
<evidence type="ECO:0000313" key="2">
    <source>
        <dbReference type="EMBL" id="KAK2949762.1"/>
    </source>
</evidence>
<keyword evidence="3" id="KW-1185">Reference proteome</keyword>
<accession>A0ABQ9XB56</accession>
<evidence type="ECO:0000256" key="1">
    <source>
        <dbReference type="SAM" id="MobiDB-lite"/>
    </source>
</evidence>
<proteinExistence type="predicted"/>
<feature type="region of interest" description="Disordered" evidence="1">
    <location>
        <begin position="75"/>
        <end position="172"/>
    </location>
</feature>
<name>A0ABQ9XB56_9EUKA</name>
<dbReference type="EMBL" id="JARBJD010000150">
    <property type="protein sequence ID" value="KAK2949762.1"/>
    <property type="molecule type" value="Genomic_DNA"/>
</dbReference>
<gene>
    <name evidence="2" type="ORF">BLNAU_15336</name>
</gene>
<dbReference type="Proteomes" id="UP001281761">
    <property type="component" value="Unassembled WGS sequence"/>
</dbReference>
<feature type="compositionally biased region" description="Basic and acidic residues" evidence="1">
    <location>
        <begin position="128"/>
        <end position="146"/>
    </location>
</feature>